<sequence>MRANSFISKRCWVLRAKIHLFSDRWLIYTVYSPYFSETHRAGIPKVGAL</sequence>
<accession>E7RQK9</accession>
<evidence type="ECO:0000313" key="1">
    <source>
        <dbReference type="EMBL" id="EFZ36547.1"/>
    </source>
</evidence>
<protein>
    <submittedName>
        <fullName evidence="1">Uncharacterized protein</fullName>
    </submittedName>
</protein>
<proteinExistence type="predicted"/>
<dbReference type="EMBL" id="AEPE02000005">
    <property type="protein sequence ID" value="EFZ36547.1"/>
    <property type="molecule type" value="Genomic_DNA"/>
</dbReference>
<dbReference type="AlphaFoldDB" id="E7RQK9"/>
<name>E7RQK9_9BACT</name>
<organism evidence="1 2">
    <name type="scientific">Hoylesella oralis ATCC 33269</name>
    <dbReference type="NCBI Taxonomy" id="873533"/>
    <lineage>
        <taxon>Bacteria</taxon>
        <taxon>Pseudomonadati</taxon>
        <taxon>Bacteroidota</taxon>
        <taxon>Bacteroidia</taxon>
        <taxon>Bacteroidales</taxon>
        <taxon>Prevotellaceae</taxon>
        <taxon>Hoylesella</taxon>
    </lineage>
</organism>
<reference evidence="1" key="1">
    <citation type="submission" date="2011-01" db="EMBL/GenBank/DDBJ databases">
        <authorList>
            <person name="Muzny D."/>
            <person name="Qin X."/>
            <person name="Buhay C."/>
            <person name="Dugan-Rocha S."/>
            <person name="Ding Y."/>
            <person name="Chen G."/>
            <person name="Hawes A."/>
            <person name="Holder M."/>
            <person name="Jhangiani S."/>
            <person name="Johnson A."/>
            <person name="Khan Z."/>
            <person name="Li Z."/>
            <person name="Liu W."/>
            <person name="Liu X."/>
            <person name="Perez L."/>
            <person name="Shen H."/>
            <person name="Wang Q."/>
            <person name="Watt J."/>
            <person name="Xi L."/>
            <person name="Xin Y."/>
            <person name="Zhou J."/>
            <person name="Deng J."/>
            <person name="Jiang H."/>
            <person name="Liu Y."/>
            <person name="Qu J."/>
            <person name="Song X.-Z."/>
            <person name="Zhang L."/>
            <person name="Villasana D."/>
            <person name="Johnson A."/>
            <person name="Liu J."/>
            <person name="Liyanage D."/>
            <person name="Lorensuhewa L."/>
            <person name="Robinson T."/>
            <person name="Song A."/>
            <person name="Song B.-B."/>
            <person name="Dinh H."/>
            <person name="Thornton R."/>
            <person name="Coyle M."/>
            <person name="Francisco L."/>
            <person name="Jackson L."/>
            <person name="Javaid M."/>
            <person name="Korchina V."/>
            <person name="Kovar C."/>
            <person name="Mata R."/>
            <person name="Mathew T."/>
            <person name="Ngo R."/>
            <person name="Nguyen L."/>
            <person name="Nguyen N."/>
            <person name="Okwuonu G."/>
            <person name="Ongeri F."/>
            <person name="Pham C."/>
            <person name="Simmons D."/>
            <person name="Wilczek-Boney K."/>
            <person name="Hale W."/>
            <person name="Jakkamsetti A."/>
            <person name="Pham P."/>
            <person name="Ruth R."/>
            <person name="San Lucas F."/>
            <person name="Warren J."/>
            <person name="Zhang J."/>
            <person name="Zhao Z."/>
            <person name="Zhou C."/>
            <person name="Zhu D."/>
            <person name="Lee S."/>
            <person name="Bess C."/>
            <person name="Blankenburg K."/>
            <person name="Forbes L."/>
            <person name="Fu Q."/>
            <person name="Gubbala S."/>
            <person name="Hirani K."/>
            <person name="Jayaseelan J.C."/>
            <person name="Lara F."/>
            <person name="Munidasa M."/>
            <person name="Palculict T."/>
            <person name="Patil S."/>
            <person name="Pu L.-L."/>
            <person name="Saada N."/>
            <person name="Tang L."/>
            <person name="Weissenberger G."/>
            <person name="Zhu Y."/>
            <person name="Hemphill L."/>
            <person name="Shang Y."/>
            <person name="Youmans B."/>
            <person name="Ayvaz T."/>
            <person name="Ross M."/>
            <person name="Santibanez J."/>
            <person name="Aqrawi P."/>
            <person name="Gross S."/>
            <person name="Joshi V."/>
            <person name="Fowler G."/>
            <person name="Nazareth L."/>
            <person name="Reid J."/>
            <person name="Worley K."/>
            <person name="Petrosino J."/>
            <person name="Highlander S."/>
            <person name="Gibbs R."/>
        </authorList>
    </citation>
    <scope>NUCLEOTIDE SEQUENCE [LARGE SCALE GENOMIC DNA]</scope>
    <source>
        <strain evidence="1">ATCC 33269</strain>
    </source>
</reference>
<dbReference type="HOGENOM" id="CLU_3139235_0_0_10"/>
<comment type="caution">
    <text evidence="1">The sequence shown here is derived from an EMBL/GenBank/DDBJ whole genome shotgun (WGS) entry which is preliminary data.</text>
</comment>
<gene>
    <name evidence="1" type="ORF">HMPREF0663_11460</name>
</gene>
<evidence type="ECO:0000313" key="2">
    <source>
        <dbReference type="Proteomes" id="UP000005580"/>
    </source>
</evidence>
<keyword evidence="2" id="KW-1185">Reference proteome</keyword>
<dbReference type="Proteomes" id="UP000005580">
    <property type="component" value="Unassembled WGS sequence"/>
</dbReference>